<accession>A0A3S0I0N1</accession>
<dbReference type="EMBL" id="RXNR01000033">
    <property type="protein sequence ID" value="RTQ92255.1"/>
    <property type="molecule type" value="Genomic_DNA"/>
</dbReference>
<dbReference type="AlphaFoldDB" id="A0A3S0I0N1"/>
<keyword evidence="2" id="KW-1185">Reference proteome</keyword>
<evidence type="ECO:0000313" key="1">
    <source>
        <dbReference type="EMBL" id="RTQ92255.1"/>
    </source>
</evidence>
<organism evidence="1 2">
    <name type="scientific">Lysinibacillus telephonicus</name>
    <dbReference type="NCBI Taxonomy" id="1714840"/>
    <lineage>
        <taxon>Bacteria</taxon>
        <taxon>Bacillati</taxon>
        <taxon>Bacillota</taxon>
        <taxon>Bacilli</taxon>
        <taxon>Bacillales</taxon>
        <taxon>Bacillaceae</taxon>
        <taxon>Lysinibacillus</taxon>
    </lineage>
</organism>
<name>A0A3S0I0N1_9BACI</name>
<dbReference type="RefSeq" id="WP_126294758.1">
    <property type="nucleotide sequence ID" value="NZ_RXNR01000033.1"/>
</dbReference>
<gene>
    <name evidence="1" type="ORF">EKG35_12265</name>
</gene>
<comment type="caution">
    <text evidence="1">The sequence shown here is derived from an EMBL/GenBank/DDBJ whole genome shotgun (WGS) entry which is preliminary data.</text>
</comment>
<dbReference type="OrthoDB" id="2659690at2"/>
<reference evidence="1 2" key="1">
    <citation type="submission" date="2018-12" db="EMBL/GenBank/DDBJ databases">
        <authorList>
            <person name="Yu L."/>
        </authorList>
    </citation>
    <scope>NUCLEOTIDE SEQUENCE [LARGE SCALE GENOMIC DNA]</scope>
    <source>
        <strain evidence="1 2">S5H2222</strain>
    </source>
</reference>
<sequence>MKFEYFNDTGREIGIHPATREHGTECDMSPIKHLEIRTFYLPDGTYPWVKMWDYEEERGGLCILVSPHIEDK</sequence>
<proteinExistence type="predicted"/>
<dbReference type="Proteomes" id="UP000276349">
    <property type="component" value="Unassembled WGS sequence"/>
</dbReference>
<protein>
    <submittedName>
        <fullName evidence="1">Uncharacterized protein</fullName>
    </submittedName>
</protein>
<evidence type="ECO:0000313" key="2">
    <source>
        <dbReference type="Proteomes" id="UP000276349"/>
    </source>
</evidence>